<evidence type="ECO:0000313" key="5">
    <source>
        <dbReference type="Proteomes" id="UP000502533"/>
    </source>
</evidence>
<keyword evidence="5" id="KW-1185">Reference proteome</keyword>
<dbReference type="InterPro" id="IPR050707">
    <property type="entry name" value="HTH_MetabolicPath_Reg"/>
</dbReference>
<dbReference type="GO" id="GO:0003700">
    <property type="term" value="F:DNA-binding transcription factor activity"/>
    <property type="evidence" value="ECO:0007669"/>
    <property type="project" value="TreeGrafter"/>
</dbReference>
<organism evidence="4 5">
    <name type="scientific">Komagataeibacter rhaeticus</name>
    <dbReference type="NCBI Taxonomy" id="215221"/>
    <lineage>
        <taxon>Bacteria</taxon>
        <taxon>Pseudomonadati</taxon>
        <taxon>Pseudomonadota</taxon>
        <taxon>Alphaproteobacteria</taxon>
        <taxon>Acetobacterales</taxon>
        <taxon>Acetobacteraceae</taxon>
        <taxon>Komagataeibacter</taxon>
    </lineage>
</organism>
<dbReference type="RefSeq" id="WP_007398756.1">
    <property type="nucleotide sequence ID" value="NZ_CALMTF010000089.1"/>
</dbReference>
<dbReference type="Pfam" id="PF01614">
    <property type="entry name" value="IclR_C"/>
    <property type="match status" value="1"/>
</dbReference>
<dbReference type="PANTHER" id="PTHR30136">
    <property type="entry name" value="HELIX-TURN-HELIX TRANSCRIPTIONAL REGULATOR, ICLR FAMILY"/>
    <property type="match status" value="1"/>
</dbReference>
<dbReference type="EMBL" id="CP050139">
    <property type="protein sequence ID" value="QIP36552.1"/>
    <property type="molecule type" value="Genomic_DNA"/>
</dbReference>
<sequence>MTAIRELKAVRSPSRLTHDMNNEGSIQYSQNSERAALVLLALGRCGRKGLALKDLAELVGAEKPAVHRTLLALRLHGLAAQTSARGRYRLGPAALALGRQRSTPTEHIQQWKPYLAALGQEFRASAFLLERSGVDALITDMYITDNTLSILGNGGMGGRLPLGYGLGSTVILAGQDEGNQTAILLANESRYAELGLDVEKLRAYLTTVRELGYDYRRNPVLDGISGISMPVIERDGSCSAAITVSKQTSDLTEDEALQIIDKMKSYIKENE</sequence>
<reference evidence="4 5" key="1">
    <citation type="submission" date="2020-03" db="EMBL/GenBank/DDBJ databases">
        <title>Isolation of cellulose-producing strains, genome characterization and application of the synthesized cellulose films as an economical and sustainable material for piezoelectric sensor construction.</title>
        <authorList>
            <person name="Mangayil R.K."/>
        </authorList>
    </citation>
    <scope>NUCLEOTIDE SEQUENCE [LARGE SCALE GENOMIC DNA]</scope>
    <source>
        <strain evidence="4 5">ENS 9a1a</strain>
    </source>
</reference>
<dbReference type="InterPro" id="IPR005471">
    <property type="entry name" value="Tscrpt_reg_IclR_N"/>
</dbReference>
<dbReference type="PROSITE" id="PS51077">
    <property type="entry name" value="HTH_ICLR"/>
    <property type="match status" value="1"/>
</dbReference>
<dbReference type="SUPFAM" id="SSF55781">
    <property type="entry name" value="GAF domain-like"/>
    <property type="match status" value="1"/>
</dbReference>
<proteinExistence type="predicted"/>
<dbReference type="AlphaFoldDB" id="A0A181C5N5"/>
<keyword evidence="3" id="KW-0804">Transcription</keyword>
<dbReference type="KEGG" id="kre:GWK63_14710"/>
<name>A0A181C5N5_9PROT</name>
<dbReference type="InterPro" id="IPR014757">
    <property type="entry name" value="Tscrpt_reg_IclR_C"/>
</dbReference>
<dbReference type="GO" id="GO:0045892">
    <property type="term" value="P:negative regulation of DNA-templated transcription"/>
    <property type="evidence" value="ECO:0007669"/>
    <property type="project" value="TreeGrafter"/>
</dbReference>
<evidence type="ECO:0000256" key="2">
    <source>
        <dbReference type="ARBA" id="ARBA00023125"/>
    </source>
</evidence>
<dbReference type="PANTHER" id="PTHR30136:SF39">
    <property type="entry name" value="TRANSCRIPTIONAL REGULATORY PROTEIN"/>
    <property type="match status" value="1"/>
</dbReference>
<dbReference type="Gene3D" id="1.10.10.10">
    <property type="entry name" value="Winged helix-like DNA-binding domain superfamily/Winged helix DNA-binding domain"/>
    <property type="match status" value="1"/>
</dbReference>
<dbReference type="InterPro" id="IPR029016">
    <property type="entry name" value="GAF-like_dom_sf"/>
</dbReference>
<dbReference type="SMART" id="SM00346">
    <property type="entry name" value="HTH_ICLR"/>
    <property type="match status" value="1"/>
</dbReference>
<dbReference type="GO" id="GO:0003677">
    <property type="term" value="F:DNA binding"/>
    <property type="evidence" value="ECO:0007669"/>
    <property type="project" value="UniProtKB-KW"/>
</dbReference>
<protein>
    <submittedName>
        <fullName evidence="4">Helix-turn-helix domain-containing protein</fullName>
    </submittedName>
</protein>
<dbReference type="PROSITE" id="PS51078">
    <property type="entry name" value="ICLR_ED"/>
    <property type="match status" value="1"/>
</dbReference>
<keyword evidence="2" id="KW-0238">DNA-binding</keyword>
<evidence type="ECO:0000313" key="4">
    <source>
        <dbReference type="EMBL" id="QIP36552.1"/>
    </source>
</evidence>
<gene>
    <name evidence="4" type="ORF">GWK63_14710</name>
</gene>
<evidence type="ECO:0000256" key="1">
    <source>
        <dbReference type="ARBA" id="ARBA00023015"/>
    </source>
</evidence>
<keyword evidence="1" id="KW-0805">Transcription regulation</keyword>
<dbReference type="InterPro" id="IPR036390">
    <property type="entry name" value="WH_DNA-bd_sf"/>
</dbReference>
<dbReference type="Pfam" id="PF09339">
    <property type="entry name" value="HTH_IclR"/>
    <property type="match status" value="1"/>
</dbReference>
<dbReference type="GeneID" id="85023421"/>
<dbReference type="InterPro" id="IPR036388">
    <property type="entry name" value="WH-like_DNA-bd_sf"/>
</dbReference>
<dbReference type="Gene3D" id="3.30.450.40">
    <property type="match status" value="1"/>
</dbReference>
<evidence type="ECO:0000256" key="3">
    <source>
        <dbReference type="ARBA" id="ARBA00023163"/>
    </source>
</evidence>
<dbReference type="Proteomes" id="UP000502533">
    <property type="component" value="Chromosome"/>
</dbReference>
<dbReference type="SUPFAM" id="SSF46785">
    <property type="entry name" value="Winged helix' DNA-binding domain"/>
    <property type="match status" value="1"/>
</dbReference>
<accession>A0A181C5N5</accession>